<dbReference type="InterPro" id="IPR045063">
    <property type="entry name" value="Dynamin_N"/>
</dbReference>
<protein>
    <submittedName>
        <fullName evidence="8">Small GTP-binding protein</fullName>
    </submittedName>
</protein>
<name>A0ABV2KT11_9BACI</name>
<keyword evidence="4" id="KW-0342">GTP-binding</keyword>
<evidence type="ECO:0000256" key="2">
    <source>
        <dbReference type="ARBA" id="ARBA00022741"/>
    </source>
</evidence>
<proteinExistence type="predicted"/>
<keyword evidence="5" id="KW-0472">Membrane</keyword>
<keyword evidence="3" id="KW-0378">Hydrolase</keyword>
<evidence type="ECO:0000256" key="6">
    <source>
        <dbReference type="SAM" id="Coils"/>
    </source>
</evidence>
<accession>A0ABV2KT11</accession>
<evidence type="ECO:0000313" key="8">
    <source>
        <dbReference type="EMBL" id="MET3682277.1"/>
    </source>
</evidence>
<dbReference type="PANTHER" id="PTHR10465:SF0">
    <property type="entry name" value="SARCALUMENIN"/>
    <property type="match status" value="1"/>
</dbReference>
<feature type="coiled-coil region" evidence="6">
    <location>
        <begin position="464"/>
        <end position="506"/>
    </location>
</feature>
<evidence type="ECO:0000256" key="4">
    <source>
        <dbReference type="ARBA" id="ARBA00023134"/>
    </source>
</evidence>
<dbReference type="Pfam" id="PF00350">
    <property type="entry name" value="Dynamin_N"/>
    <property type="match status" value="2"/>
</dbReference>
<dbReference type="PANTHER" id="PTHR10465">
    <property type="entry name" value="TRANSMEMBRANE GTPASE FZO1"/>
    <property type="match status" value="1"/>
</dbReference>
<dbReference type="Proteomes" id="UP001549167">
    <property type="component" value="Unassembled WGS sequence"/>
</dbReference>
<feature type="domain" description="Dynamin N-terminal" evidence="7">
    <location>
        <begin position="612"/>
        <end position="838"/>
    </location>
</feature>
<dbReference type="Gene3D" id="3.40.50.300">
    <property type="entry name" value="P-loop containing nucleotide triphosphate hydrolases"/>
    <property type="match status" value="2"/>
</dbReference>
<evidence type="ECO:0000256" key="3">
    <source>
        <dbReference type="ARBA" id="ARBA00022801"/>
    </source>
</evidence>
<evidence type="ECO:0000259" key="7">
    <source>
        <dbReference type="Pfam" id="PF00350"/>
    </source>
</evidence>
<keyword evidence="6" id="KW-0175">Coiled coil</keyword>
<evidence type="ECO:0000256" key="1">
    <source>
        <dbReference type="ARBA" id="ARBA00004370"/>
    </source>
</evidence>
<organism evidence="8 9">
    <name type="scientific">Alkalibacillus flavidus</name>
    <dbReference type="NCBI Taxonomy" id="546021"/>
    <lineage>
        <taxon>Bacteria</taxon>
        <taxon>Bacillati</taxon>
        <taxon>Bacillota</taxon>
        <taxon>Bacilli</taxon>
        <taxon>Bacillales</taxon>
        <taxon>Bacillaceae</taxon>
        <taxon>Alkalibacillus</taxon>
    </lineage>
</organism>
<dbReference type="SUPFAM" id="SSF52540">
    <property type="entry name" value="P-loop containing nucleoside triphosphate hydrolases"/>
    <property type="match status" value="2"/>
</dbReference>
<dbReference type="InterPro" id="IPR027417">
    <property type="entry name" value="P-loop_NTPase"/>
</dbReference>
<evidence type="ECO:0000256" key="5">
    <source>
        <dbReference type="ARBA" id="ARBA00023136"/>
    </source>
</evidence>
<dbReference type="EMBL" id="JBEPMX010000001">
    <property type="protein sequence ID" value="MET3682277.1"/>
    <property type="molecule type" value="Genomic_DNA"/>
</dbReference>
<gene>
    <name evidence="8" type="ORF">ABID56_000356</name>
</gene>
<sequence>MAIGTETKLNLDALFHVATQHGYETEKQMIVDIYQKWQQQDTVIGFTGHFSAGKSSMINHILNRDILPSSPIPTSANIVEIKHGDDHVTYHLGDNRYATSDSIQMGEVQRLSKNGDDVQSLTIKTDLPFLNGTTLMDTPGIDSADDAEFERTLSRVHLIDYFVYVVDYNHVQSEVNFQFLAELESKGVPYMIVVNQVDKHNDEEMQMDDYLQALRDSCANWELQPETIFTTSLVDDEHDYNQLQSLTDYMMALTEDVYKRLPKRMVGETERLIERLANLQFTDEDRDINSEDEKSYEDQYHNLKHQLQMLTLDESSFITDHKQAIGKMTNEAYLMTADIRENAREYLESVQPKFKVGGLFAKKKTAEEKQRRLNIFLENLQKRITTEINWHIRRHLVNIYDQQSLSHPDLKQAIQQYDYEIDEQMVRDAINPSAEVTKEYILQYTETLQHRITQNVKQDITPLLKQLFDNISEASEEKRESLNRALQDIEAKWEEAQQTNRETIEKKQFIGQLKRQTFQSDQPSEALDEAVLKIEQERQLIPVDAIISDEIEGTDDAIVDVSDDDETQIDIETVRTQALDVLNDIEAIPLLQDTYAKINGTLAQLDHQEYTVALFGAFSAGKSSFANAWIGDALLPVSPNPTTAAINKIAPPNHDYEHGNVVVRFKSSDTLIHQVKQLLEPATDKQFKSLDQMYSFINKQQDYLERVLSKTDWSFLDAFAKGRQHSEALLNESITLDLIQFKPYVTDETLSCYVEEIVIYYACDLTNQGVTLVDTPGADSIHARHTNVSMHYVRHSDVIVYVNYYNHAFARADREFLSQLGRVKSAFSLDKMFFVLNAADLAADHDELIDVQQYLQQQLQQNGIHKPQIFALSSKQLNEQPEKKQSDKQAKAFFERFNTFIETDAKMMVAHTLQHDLDQLASFVDQTVNELMQHQSEQDALIKQYQDQLANLQTKRSSLDLAIYHQQMNQQITELLHYLQERVQIQLMDMMKEAVNPATISDKGKRGQHQLKQALKELGISIERRLENEFNSTNLILDRHFQDVLETMVNDFNQWVLRETNFDALYIGEQALPDASSGEFETIFDHLDVSQMTTYYKDQKQFFVQKGVQTLFDQIESNVSDYLKVVQAQFVEIFQKHYSHQLNHIVREETTQFVERIEQMIESKRKLYHDEVQAEQIRQLQQKLQQKL</sequence>
<comment type="caution">
    <text evidence="8">The sequence shown here is derived from an EMBL/GenBank/DDBJ whole genome shotgun (WGS) entry which is preliminary data.</text>
</comment>
<dbReference type="InterPro" id="IPR027094">
    <property type="entry name" value="Mitofusin_fam"/>
</dbReference>
<dbReference type="RefSeq" id="WP_354218780.1">
    <property type="nucleotide sequence ID" value="NZ_JBEPMX010000001.1"/>
</dbReference>
<evidence type="ECO:0000313" key="9">
    <source>
        <dbReference type="Proteomes" id="UP001549167"/>
    </source>
</evidence>
<feature type="coiled-coil region" evidence="6">
    <location>
        <begin position="935"/>
        <end position="962"/>
    </location>
</feature>
<keyword evidence="9" id="KW-1185">Reference proteome</keyword>
<reference evidence="8 9" key="1">
    <citation type="submission" date="2024-06" db="EMBL/GenBank/DDBJ databases">
        <title>Genomic Encyclopedia of Type Strains, Phase IV (KMG-IV): sequencing the most valuable type-strain genomes for metagenomic binning, comparative biology and taxonomic classification.</title>
        <authorList>
            <person name="Goeker M."/>
        </authorList>
    </citation>
    <scope>NUCLEOTIDE SEQUENCE [LARGE SCALE GENOMIC DNA]</scope>
    <source>
        <strain evidence="8 9">DSM 23520</strain>
    </source>
</reference>
<dbReference type="CDD" id="cd09912">
    <property type="entry name" value="DLP_2"/>
    <property type="match status" value="1"/>
</dbReference>
<comment type="subcellular location">
    <subcellularLocation>
        <location evidence="1">Membrane</location>
    </subcellularLocation>
</comment>
<keyword evidence="2" id="KW-0547">Nucleotide-binding</keyword>
<feature type="domain" description="Dynamin N-terminal" evidence="7">
    <location>
        <begin position="44"/>
        <end position="196"/>
    </location>
</feature>